<gene>
    <name evidence="2" type="ORF">pipiens_011079</name>
</gene>
<feature type="signal peptide" evidence="1">
    <location>
        <begin position="1"/>
        <end position="22"/>
    </location>
</feature>
<keyword evidence="1" id="KW-0732">Signal</keyword>
<evidence type="ECO:0000313" key="3">
    <source>
        <dbReference type="Proteomes" id="UP001562425"/>
    </source>
</evidence>
<sequence>MGTATKLLVVIVVACFIQGGMVRTLTSMATDRTIPAEELFGQLELTFKKLVKTAQDDFPKYLTEIIEHMGCPVTTTIEVQFIEIAQHLLTVAQSVQQLKQAVVDASTRYFLRPSGTSGIIIYQVDVMSSSVLKIGIAFNKFAMTVTDMVRGIETANAFMVQILSVERNTEMTVKTARTGVEPTIKAAKSKALLAYYTSQRNMKADLSNAIAKLSIFSSSKSLSEVAKKYDASYLNLFQFLRKHNFTDVRKISKSYESLEENTDGIVCQVSDVLFGAMNRTISKLVGIVLERGPYADTCFTTFSSMMSTPYLAITNLIQGCITKEAPRWNGIADMINSIVSLLQANTADLSSNIGKCPTFANFLISGSDYT</sequence>
<dbReference type="AlphaFoldDB" id="A0ABD1D7P5"/>
<feature type="chain" id="PRO_5044867917" evidence="1">
    <location>
        <begin position="23"/>
        <end position="370"/>
    </location>
</feature>
<keyword evidence="3" id="KW-1185">Reference proteome</keyword>
<protein>
    <submittedName>
        <fullName evidence="2">Uncharacterized protein</fullName>
    </submittedName>
</protein>
<evidence type="ECO:0000256" key="1">
    <source>
        <dbReference type="SAM" id="SignalP"/>
    </source>
</evidence>
<proteinExistence type="predicted"/>
<evidence type="ECO:0000313" key="2">
    <source>
        <dbReference type="EMBL" id="KAL1395667.1"/>
    </source>
</evidence>
<accession>A0ABD1D7P5</accession>
<name>A0ABD1D7P5_CULPP</name>
<dbReference type="Proteomes" id="UP001562425">
    <property type="component" value="Unassembled WGS sequence"/>
</dbReference>
<comment type="caution">
    <text evidence="2">The sequence shown here is derived from an EMBL/GenBank/DDBJ whole genome shotgun (WGS) entry which is preliminary data.</text>
</comment>
<dbReference type="EMBL" id="JBEHCU010007049">
    <property type="protein sequence ID" value="KAL1395667.1"/>
    <property type="molecule type" value="Genomic_DNA"/>
</dbReference>
<reference evidence="2 3" key="1">
    <citation type="submission" date="2024-05" db="EMBL/GenBank/DDBJ databases">
        <title>Culex pipiens pipiens assembly and annotation.</title>
        <authorList>
            <person name="Alout H."/>
            <person name="Durand T."/>
        </authorList>
    </citation>
    <scope>NUCLEOTIDE SEQUENCE [LARGE SCALE GENOMIC DNA]</scope>
    <source>
        <strain evidence="2">HA-2024</strain>
        <tissue evidence="2">Whole body</tissue>
    </source>
</reference>
<organism evidence="2 3">
    <name type="scientific">Culex pipiens pipiens</name>
    <name type="common">Northern house mosquito</name>
    <dbReference type="NCBI Taxonomy" id="38569"/>
    <lineage>
        <taxon>Eukaryota</taxon>
        <taxon>Metazoa</taxon>
        <taxon>Ecdysozoa</taxon>
        <taxon>Arthropoda</taxon>
        <taxon>Hexapoda</taxon>
        <taxon>Insecta</taxon>
        <taxon>Pterygota</taxon>
        <taxon>Neoptera</taxon>
        <taxon>Endopterygota</taxon>
        <taxon>Diptera</taxon>
        <taxon>Nematocera</taxon>
        <taxon>Culicoidea</taxon>
        <taxon>Culicidae</taxon>
        <taxon>Culicinae</taxon>
        <taxon>Culicini</taxon>
        <taxon>Culex</taxon>
        <taxon>Culex</taxon>
    </lineage>
</organism>